<reference evidence="1 2" key="1">
    <citation type="journal article" date="2024" name="Genome Biol. Evol.">
        <title>Chromosome-level genome assembly of the viviparous eelpout Zoarces viviparus.</title>
        <authorList>
            <person name="Fuhrmann N."/>
            <person name="Brasseur M.V."/>
            <person name="Bakowski C.E."/>
            <person name="Podsiadlowski L."/>
            <person name="Prost S."/>
            <person name="Krehenwinkel H."/>
            <person name="Mayer C."/>
        </authorList>
    </citation>
    <scope>NUCLEOTIDE SEQUENCE [LARGE SCALE GENOMIC DNA]</scope>
    <source>
        <strain evidence="1">NO-MEL_2022_Ind0_liver</strain>
    </source>
</reference>
<evidence type="ECO:0000313" key="1">
    <source>
        <dbReference type="EMBL" id="KAK9517540.1"/>
    </source>
</evidence>
<accession>A0AAW1E5P6</accession>
<proteinExistence type="predicted"/>
<dbReference type="AlphaFoldDB" id="A0AAW1E5P6"/>
<dbReference type="EMBL" id="JBCEZU010000538">
    <property type="protein sequence ID" value="KAK9517540.1"/>
    <property type="molecule type" value="Genomic_DNA"/>
</dbReference>
<organism evidence="1 2">
    <name type="scientific">Zoarces viviparus</name>
    <name type="common">Viviparous eelpout</name>
    <name type="synonym">Blennius viviparus</name>
    <dbReference type="NCBI Taxonomy" id="48416"/>
    <lineage>
        <taxon>Eukaryota</taxon>
        <taxon>Metazoa</taxon>
        <taxon>Chordata</taxon>
        <taxon>Craniata</taxon>
        <taxon>Vertebrata</taxon>
        <taxon>Euteleostomi</taxon>
        <taxon>Actinopterygii</taxon>
        <taxon>Neopterygii</taxon>
        <taxon>Teleostei</taxon>
        <taxon>Neoteleostei</taxon>
        <taxon>Acanthomorphata</taxon>
        <taxon>Eupercaria</taxon>
        <taxon>Perciformes</taxon>
        <taxon>Cottioidei</taxon>
        <taxon>Zoarcales</taxon>
        <taxon>Zoarcidae</taxon>
        <taxon>Zoarcinae</taxon>
        <taxon>Zoarces</taxon>
    </lineage>
</organism>
<protein>
    <submittedName>
        <fullName evidence="1">Uncharacterized protein</fullName>
    </submittedName>
</protein>
<name>A0AAW1E5P6_ZOAVI</name>
<gene>
    <name evidence="1" type="ORF">VZT92_022903</name>
</gene>
<comment type="caution">
    <text evidence="1">The sequence shown here is derived from an EMBL/GenBank/DDBJ whole genome shotgun (WGS) entry which is preliminary data.</text>
</comment>
<evidence type="ECO:0000313" key="2">
    <source>
        <dbReference type="Proteomes" id="UP001488805"/>
    </source>
</evidence>
<keyword evidence="2" id="KW-1185">Reference proteome</keyword>
<sequence>MVSLIGEIEDQRQVTVLRDTGGSQAFILASGLPFRAESACDANTVVRGIDMGLVPAPLHRVYVETKLASGFFPVAVCSGFPVDGVEFIMGNDIAGGKVFPDPEVVTIPIPGSRVLFLYLRIKTLKVEKRPQLIQKWICH</sequence>
<dbReference type="Proteomes" id="UP001488805">
    <property type="component" value="Unassembled WGS sequence"/>
</dbReference>